<evidence type="ECO:0000259" key="8">
    <source>
        <dbReference type="PROSITE" id="PS50172"/>
    </source>
</evidence>
<dbReference type="GO" id="GO:0008420">
    <property type="term" value="F:RNA polymerase II CTD heptapeptide repeat phosphatase activity"/>
    <property type="evidence" value="ECO:0007669"/>
    <property type="project" value="InterPro"/>
</dbReference>
<reference evidence="9" key="1">
    <citation type="submission" date="2021-02" db="EMBL/GenBank/DDBJ databases">
        <authorList>
            <person name="Nowell W R."/>
        </authorList>
    </citation>
    <scope>NUCLEOTIDE SEQUENCE</scope>
</reference>
<dbReference type="Gene3D" id="1.10.287.10">
    <property type="entry name" value="S15/NS1, RNA-binding"/>
    <property type="match status" value="1"/>
</dbReference>
<dbReference type="InterPro" id="IPR004274">
    <property type="entry name" value="FCP1_dom"/>
</dbReference>
<dbReference type="InterPro" id="IPR036420">
    <property type="entry name" value="BRCT_dom_sf"/>
</dbReference>
<dbReference type="Pfam" id="PF00533">
    <property type="entry name" value="BRCT"/>
    <property type="match status" value="1"/>
</dbReference>
<feature type="compositionally biased region" description="Polar residues" evidence="7">
    <location>
        <begin position="479"/>
        <end position="509"/>
    </location>
</feature>
<keyword evidence="4" id="KW-0539">Nucleus</keyword>
<name>A0A813RWL9_9BILA</name>
<dbReference type="PANTHER" id="PTHR23081">
    <property type="entry name" value="RNA POLYMERASE II CTD PHOSPHATASE"/>
    <property type="match status" value="1"/>
</dbReference>
<accession>A0A813RWL9</accession>
<feature type="region of interest" description="Disordered" evidence="7">
    <location>
        <begin position="158"/>
        <end position="221"/>
    </location>
</feature>
<evidence type="ECO:0000256" key="3">
    <source>
        <dbReference type="ARBA" id="ARBA00022801"/>
    </source>
</evidence>
<evidence type="ECO:0000256" key="5">
    <source>
        <dbReference type="ARBA" id="ARBA00047761"/>
    </source>
</evidence>
<feature type="compositionally biased region" description="Basic and acidic residues" evidence="7">
    <location>
        <begin position="430"/>
        <end position="455"/>
    </location>
</feature>
<protein>
    <recommendedName>
        <fullName evidence="2">protein-serine/threonine phosphatase</fullName>
        <ecNumber evidence="2">3.1.3.16</ecNumber>
    </recommendedName>
</protein>
<feature type="domain" description="BRCT" evidence="8">
    <location>
        <begin position="309"/>
        <end position="413"/>
    </location>
</feature>
<dbReference type="SMART" id="SM00577">
    <property type="entry name" value="CPDc"/>
    <property type="match status" value="1"/>
</dbReference>
<dbReference type="PROSITE" id="PS50172">
    <property type="entry name" value="BRCT"/>
    <property type="match status" value="1"/>
</dbReference>
<evidence type="ECO:0000256" key="2">
    <source>
        <dbReference type="ARBA" id="ARBA00013081"/>
    </source>
</evidence>
<dbReference type="SMART" id="SM00292">
    <property type="entry name" value="BRCT"/>
    <property type="match status" value="1"/>
</dbReference>
<evidence type="ECO:0000256" key="7">
    <source>
        <dbReference type="SAM" id="MobiDB-lite"/>
    </source>
</evidence>
<comment type="caution">
    <text evidence="9">The sequence shown here is derived from an EMBL/GenBank/DDBJ whole genome shotgun (WGS) entry which is preliminary data.</text>
</comment>
<evidence type="ECO:0000313" key="11">
    <source>
        <dbReference type="EMBL" id="CAF3570918.1"/>
    </source>
</evidence>
<evidence type="ECO:0000313" key="13">
    <source>
        <dbReference type="Proteomes" id="UP000663829"/>
    </source>
</evidence>
<dbReference type="EMBL" id="CAJNOQ010000318">
    <property type="protein sequence ID" value="CAF0786987.1"/>
    <property type="molecule type" value="Genomic_DNA"/>
</dbReference>
<dbReference type="GO" id="GO:0005634">
    <property type="term" value="C:nucleus"/>
    <property type="evidence" value="ECO:0007669"/>
    <property type="project" value="UniProtKB-SubCell"/>
</dbReference>
<dbReference type="EC" id="3.1.3.16" evidence="2"/>
<dbReference type="PANTHER" id="PTHR23081:SF36">
    <property type="entry name" value="RNA POLYMERASE II SUBUNIT A C-TERMINAL DOMAIN PHOSPHATASE"/>
    <property type="match status" value="1"/>
</dbReference>
<dbReference type="OrthoDB" id="10249888at2759"/>
<feature type="compositionally biased region" description="Basic and acidic residues" evidence="7">
    <location>
        <begin position="201"/>
        <end position="210"/>
    </location>
</feature>
<feature type="compositionally biased region" description="Polar residues" evidence="7">
    <location>
        <begin position="158"/>
        <end position="170"/>
    </location>
</feature>
<keyword evidence="3" id="KW-0378">Hydrolase</keyword>
<comment type="catalytic activity">
    <reaction evidence="6">
        <text>O-phospho-L-threonyl-[protein] + H2O = L-threonyl-[protein] + phosphate</text>
        <dbReference type="Rhea" id="RHEA:47004"/>
        <dbReference type="Rhea" id="RHEA-COMP:11060"/>
        <dbReference type="Rhea" id="RHEA-COMP:11605"/>
        <dbReference type="ChEBI" id="CHEBI:15377"/>
        <dbReference type="ChEBI" id="CHEBI:30013"/>
        <dbReference type="ChEBI" id="CHEBI:43474"/>
        <dbReference type="ChEBI" id="CHEBI:61977"/>
        <dbReference type="EC" id="3.1.3.16"/>
    </reaction>
</comment>
<feature type="compositionally biased region" description="Basic and acidic residues" evidence="7">
    <location>
        <begin position="625"/>
        <end position="636"/>
    </location>
</feature>
<sequence length="636" mass="73074">MDPLCISGIDPSKNDLAEAERYGIEERDRLLKLRKLDLLVDLDQTLIHTTNADHYPYSPVRMAIVNIACSLFPCGDSLVCIIDDREDVWNYAKNLVHVKPYLWFKNVGDINDISLPPPPSPGNQLIPPISEQEFQKQLENSQQIQDERNELENNTILEHLNRSQSINNIEQGLPRGEKRRLDTDTTDNNYETSSTTSNDDTNNKRLKQNDEPAESNEQMTDHYSATIEKTLSDTSVTSKFELSPEQQPQQETIQYNDYNLIIQDEDTYLNQLEIILKRIHEAFYNAYDIWLQTKQRDSMPDLKQIVPDIRRQVLSDASICFSGIMHVDHPLEKHRAYIIAKALGANVTKDLALDDGCGDDDTETSMKTTHLVAGKETQKVHRARKHNIHVVTPEWLIDCYEQWEAKNEMNYLLDNKYDVRKSRLFIDEGPRGMKRLRGDGDRHHHRYDQKQDKTTVSKSTAATDSSNRDKNTQDIAEALQQSQTPQGEDSGTTLTATNNESISSSTVIKNNEEDGNKNHRRRRNNEHEFLFSMSMDELEEMEKEVDDFCSDTNDDDDDDEDNEQSKPNDLSKYDPTFEEEENDDDLDGEDAEQEETLRNLVLGTNRKAEYNDSDEDSLGGGDVPKGWKKEVNNHTL</sequence>
<feature type="compositionally biased region" description="Polar residues" evidence="7">
    <location>
        <begin position="456"/>
        <end position="465"/>
    </location>
</feature>
<dbReference type="EMBL" id="CAJOBA010021341">
    <property type="protein sequence ID" value="CAF3911939.1"/>
    <property type="molecule type" value="Genomic_DNA"/>
</dbReference>
<evidence type="ECO:0000313" key="9">
    <source>
        <dbReference type="EMBL" id="CAF0786987.1"/>
    </source>
</evidence>
<keyword evidence="13" id="KW-1185">Reference proteome</keyword>
<dbReference type="AlphaFoldDB" id="A0A813RWL9"/>
<dbReference type="EMBL" id="CAJNOK010011009">
    <property type="protein sequence ID" value="CAF1129940.1"/>
    <property type="molecule type" value="Genomic_DNA"/>
</dbReference>
<feature type="region of interest" description="Disordered" evidence="7">
    <location>
        <begin position="430"/>
        <end position="636"/>
    </location>
</feature>
<comment type="subcellular location">
    <subcellularLocation>
        <location evidence="1">Nucleus</location>
    </subcellularLocation>
</comment>
<dbReference type="EMBL" id="CAJOBC010000318">
    <property type="protein sequence ID" value="CAF3570918.1"/>
    <property type="molecule type" value="Genomic_DNA"/>
</dbReference>
<organism evidence="9 13">
    <name type="scientific">Didymodactylos carnosus</name>
    <dbReference type="NCBI Taxonomy" id="1234261"/>
    <lineage>
        <taxon>Eukaryota</taxon>
        <taxon>Metazoa</taxon>
        <taxon>Spiralia</taxon>
        <taxon>Gnathifera</taxon>
        <taxon>Rotifera</taxon>
        <taxon>Eurotatoria</taxon>
        <taxon>Bdelloidea</taxon>
        <taxon>Philodinida</taxon>
        <taxon>Philodinidae</taxon>
        <taxon>Didymodactylos</taxon>
    </lineage>
</organism>
<dbReference type="SUPFAM" id="SSF52113">
    <property type="entry name" value="BRCT domain"/>
    <property type="match status" value="1"/>
</dbReference>
<evidence type="ECO:0000256" key="1">
    <source>
        <dbReference type="ARBA" id="ARBA00004123"/>
    </source>
</evidence>
<dbReference type="Proteomes" id="UP000681722">
    <property type="component" value="Unassembled WGS sequence"/>
</dbReference>
<evidence type="ECO:0000256" key="6">
    <source>
        <dbReference type="ARBA" id="ARBA00048336"/>
    </source>
</evidence>
<evidence type="ECO:0000313" key="10">
    <source>
        <dbReference type="EMBL" id="CAF1129940.1"/>
    </source>
</evidence>
<gene>
    <name evidence="9" type="ORF">GPM918_LOCUS2790</name>
    <name evidence="10" type="ORF">OVA965_LOCUS20603</name>
    <name evidence="11" type="ORF">SRO942_LOCUS2790</name>
    <name evidence="12" type="ORF">TMI583_LOCUS21026</name>
</gene>
<dbReference type="CDD" id="cd17729">
    <property type="entry name" value="BRCT_CTDP1"/>
    <property type="match status" value="1"/>
</dbReference>
<feature type="compositionally biased region" description="Acidic residues" evidence="7">
    <location>
        <begin position="576"/>
        <end position="594"/>
    </location>
</feature>
<dbReference type="Proteomes" id="UP000663829">
    <property type="component" value="Unassembled WGS sequence"/>
</dbReference>
<feature type="compositionally biased region" description="Basic and acidic residues" evidence="7">
    <location>
        <begin position="563"/>
        <end position="572"/>
    </location>
</feature>
<dbReference type="Gene3D" id="3.40.50.10190">
    <property type="entry name" value="BRCT domain"/>
    <property type="match status" value="1"/>
</dbReference>
<dbReference type="InterPro" id="IPR023214">
    <property type="entry name" value="HAD_sf"/>
</dbReference>
<proteinExistence type="predicted"/>
<dbReference type="Gene3D" id="3.40.50.1000">
    <property type="entry name" value="HAD superfamily/HAD-like"/>
    <property type="match status" value="2"/>
</dbReference>
<feature type="compositionally biased region" description="Low complexity" evidence="7">
    <location>
        <begin position="186"/>
        <end position="200"/>
    </location>
</feature>
<evidence type="ECO:0000256" key="4">
    <source>
        <dbReference type="ARBA" id="ARBA00023242"/>
    </source>
</evidence>
<dbReference type="InterPro" id="IPR039189">
    <property type="entry name" value="Fcp1"/>
</dbReference>
<comment type="catalytic activity">
    <reaction evidence="5">
        <text>O-phospho-L-seryl-[protein] + H2O = L-seryl-[protein] + phosphate</text>
        <dbReference type="Rhea" id="RHEA:20629"/>
        <dbReference type="Rhea" id="RHEA-COMP:9863"/>
        <dbReference type="Rhea" id="RHEA-COMP:11604"/>
        <dbReference type="ChEBI" id="CHEBI:15377"/>
        <dbReference type="ChEBI" id="CHEBI:29999"/>
        <dbReference type="ChEBI" id="CHEBI:43474"/>
        <dbReference type="ChEBI" id="CHEBI:83421"/>
        <dbReference type="EC" id="3.1.3.16"/>
    </reaction>
</comment>
<dbReference type="Proteomes" id="UP000677228">
    <property type="component" value="Unassembled WGS sequence"/>
</dbReference>
<feature type="compositionally biased region" description="Acidic residues" evidence="7">
    <location>
        <begin position="536"/>
        <end position="562"/>
    </location>
</feature>
<evidence type="ECO:0000313" key="12">
    <source>
        <dbReference type="EMBL" id="CAF3911939.1"/>
    </source>
</evidence>
<dbReference type="Proteomes" id="UP000682733">
    <property type="component" value="Unassembled WGS sequence"/>
</dbReference>
<dbReference type="InterPro" id="IPR001357">
    <property type="entry name" value="BRCT_dom"/>
</dbReference>